<accession>A0A2C9D1R4</accession>
<dbReference type="KEGG" id="hdi:HDIA_0776"/>
<evidence type="ECO:0000313" key="2">
    <source>
        <dbReference type="Proteomes" id="UP000223606"/>
    </source>
</evidence>
<proteinExistence type="predicted"/>
<dbReference type="RefSeq" id="WP_099554538.1">
    <property type="nucleotide sequence ID" value="NZ_LT960614.1"/>
</dbReference>
<name>A0A2C9D1R4_9HYPH</name>
<evidence type="ECO:0000313" key="1">
    <source>
        <dbReference type="EMBL" id="SON54317.1"/>
    </source>
</evidence>
<reference evidence="2" key="1">
    <citation type="submission" date="2017-09" db="EMBL/GenBank/DDBJ databases">
        <title>Genome sequence of Nannocystis excedens DSM 71.</title>
        <authorList>
            <person name="Blom J."/>
        </authorList>
    </citation>
    <scope>NUCLEOTIDE SEQUENCE [LARGE SCALE GENOMIC DNA]</scope>
    <source>
        <strain evidence="2">type strain: E19</strain>
    </source>
</reference>
<organism evidence="1 2">
    <name type="scientific">Hartmannibacter diazotrophicus</name>
    <dbReference type="NCBI Taxonomy" id="1482074"/>
    <lineage>
        <taxon>Bacteria</taxon>
        <taxon>Pseudomonadati</taxon>
        <taxon>Pseudomonadota</taxon>
        <taxon>Alphaproteobacteria</taxon>
        <taxon>Hyphomicrobiales</taxon>
        <taxon>Pleomorphomonadaceae</taxon>
        <taxon>Hartmannibacter</taxon>
    </lineage>
</organism>
<dbReference type="AlphaFoldDB" id="A0A2C9D1R4"/>
<dbReference type="InterPro" id="IPR057378">
    <property type="entry name" value="Pre_tape_measure"/>
</dbReference>
<dbReference type="Pfam" id="PF23789">
    <property type="entry name" value="Pre_tape_measure"/>
    <property type="match status" value="1"/>
</dbReference>
<sequence>MAINHTLKIETISFDGGSVEVHGLTTPHIMAFVSAYTNEARAIYDKFTGRDAKLLTDATVEGMALEFISKFPAAMAMIIAMAADEPENVEGAQNLPIDVQVAALEAIGRLSFAMSGGFENFMRTVTRLAQNADGLAKATKKRQT</sequence>
<dbReference type="Proteomes" id="UP000223606">
    <property type="component" value="Chromosome 1"/>
</dbReference>
<dbReference type="EMBL" id="LT960614">
    <property type="protein sequence ID" value="SON54317.1"/>
    <property type="molecule type" value="Genomic_DNA"/>
</dbReference>
<keyword evidence="2" id="KW-1185">Reference proteome</keyword>
<gene>
    <name evidence="1" type="ORF">HDIA_0776</name>
</gene>
<protein>
    <submittedName>
        <fullName evidence="1">Uncharacterized protein</fullName>
    </submittedName>
</protein>
<dbReference type="OrthoDB" id="9967776at2"/>